<proteinExistence type="inferred from homology"/>
<dbReference type="EMBL" id="JAPQKL010000005">
    <property type="protein sequence ID" value="KAJ5131260.1"/>
    <property type="molecule type" value="Genomic_DNA"/>
</dbReference>
<dbReference type="PANTHER" id="PTHR11102">
    <property type="entry name" value="SEL-1-LIKE PROTEIN"/>
    <property type="match status" value="1"/>
</dbReference>
<keyword evidence="3" id="KW-0472">Membrane</keyword>
<dbReference type="InterPro" id="IPR011990">
    <property type="entry name" value="TPR-like_helical_dom_sf"/>
</dbReference>
<accession>A0A9W9GWC8</accession>
<dbReference type="GeneID" id="81407213"/>
<feature type="compositionally biased region" description="Low complexity" evidence="2">
    <location>
        <begin position="802"/>
        <end position="818"/>
    </location>
</feature>
<dbReference type="RefSeq" id="XP_056521639.1">
    <property type="nucleotide sequence ID" value="XM_056668043.1"/>
</dbReference>
<feature type="transmembrane region" description="Helical" evidence="3">
    <location>
        <begin position="771"/>
        <end position="790"/>
    </location>
</feature>
<keyword evidence="3" id="KW-1133">Transmembrane helix</keyword>
<keyword evidence="6" id="KW-1185">Reference proteome</keyword>
<protein>
    <recommendedName>
        <fullName evidence="7">Ubiquitin-protein ligase Sel1/Ubx2</fullName>
    </recommendedName>
</protein>
<dbReference type="SMART" id="SM00671">
    <property type="entry name" value="SEL1"/>
    <property type="match status" value="10"/>
</dbReference>
<evidence type="ECO:0000256" key="1">
    <source>
        <dbReference type="ARBA" id="ARBA00038101"/>
    </source>
</evidence>
<comment type="caution">
    <text evidence="5">The sequence shown here is derived from an EMBL/GenBank/DDBJ whole genome shotgun (WGS) entry which is preliminary data.</text>
</comment>
<evidence type="ECO:0000256" key="3">
    <source>
        <dbReference type="SAM" id="Phobius"/>
    </source>
</evidence>
<reference evidence="5" key="1">
    <citation type="submission" date="2022-11" db="EMBL/GenBank/DDBJ databases">
        <authorList>
            <person name="Petersen C."/>
        </authorList>
    </citation>
    <scope>NUCLEOTIDE SEQUENCE</scope>
    <source>
        <strain evidence="5">IBT 22155</strain>
    </source>
</reference>
<keyword evidence="4" id="KW-0732">Signal</keyword>
<keyword evidence="3" id="KW-0812">Transmembrane</keyword>
<dbReference type="GO" id="GO:0005789">
    <property type="term" value="C:endoplasmic reticulum membrane"/>
    <property type="evidence" value="ECO:0007669"/>
    <property type="project" value="TreeGrafter"/>
</dbReference>
<feature type="chain" id="PRO_5040751527" description="Ubiquitin-protein ligase Sel1/Ubx2" evidence="4">
    <location>
        <begin position="21"/>
        <end position="841"/>
    </location>
</feature>
<name>A0A9W9GWC8_9EURO</name>
<evidence type="ECO:0008006" key="7">
    <source>
        <dbReference type="Google" id="ProtNLM"/>
    </source>
</evidence>
<dbReference type="SUPFAM" id="SSF81901">
    <property type="entry name" value="HCP-like"/>
    <property type="match status" value="3"/>
</dbReference>
<comment type="similarity">
    <text evidence="1">Belongs to the sel-1 family.</text>
</comment>
<dbReference type="AlphaFoldDB" id="A0A9W9GWC8"/>
<sequence length="841" mass="93982">MRTPLSHLLSALLLLQTCAAGPSQLLTDQTRSTALGNDADHQLPFAAEQPEPRPMTLLQPEKSRGLLGTAVHFGRQTVRFLFLNGPNTGKTERKLDTKLAGAVEELKAVADEDRDPDAMFLLAEMNFYGNFSHPRNFKEAFRWYHELAWLDGNNTAQNMVGFMYATGIGGAVERDQAKALMYHEFAAESGNTRSQMTLAYRYHTGIGTPKDCDHAIFYYKKVADKAVEHYRSGPPGGSAMIRESYRWADEEGGVYGPGASVSSSGQNARDSAHTASEASVEDILEYLDLMSRKGELKATYTLGKMNFEGARGLPRNFRRAMRYFKVVAKKYWNKDGSVHSNPPAGLDKLASKAAGHIGLMYLRGEGVEQHYPTALTWFRRGVANGDALCQHWMGLVYLNGYGVPQDGYKASQYFKAAAEQDLPASESRLGALFLDQGDVATATRYFELAARWGWMEAYYYLAEMANFGIGRQRHCGVAAAYYKMVAEKAEIIHSAFPEANEAYEAGDKEGALIPSMMAAEQGYENAQANVAYLLDEHRSVLSLNSILPWVGKARSSLLRNAQLALIYWTRSSKQANVDSLVKMGDYYLSGTGTAIDADKASTCYHNAAEAHHSAQGYWNLGWMHENGVAVDQDFHMAKRYYDLALDLSPEAYLPVKLSLIKLRIRGYWNRITNGDVNPIREDEGKAASWSPWPLELKPICLARRSHFLLESRPRRTFSEWVKTFIENDEESYYEDLYDQQRGEDDEYRGLESESHEDGYYDDLDLDIDEGMLEGLLIVGLAAALLVMVYFRQQQQLRNRQNENANGNANPQNGNGNANDRGFFPQPGDPEFGQWVAGGVGH</sequence>
<evidence type="ECO:0000256" key="2">
    <source>
        <dbReference type="SAM" id="MobiDB-lite"/>
    </source>
</evidence>
<organism evidence="5 6">
    <name type="scientific">Penicillium bovifimosum</name>
    <dbReference type="NCBI Taxonomy" id="126998"/>
    <lineage>
        <taxon>Eukaryota</taxon>
        <taxon>Fungi</taxon>
        <taxon>Dikarya</taxon>
        <taxon>Ascomycota</taxon>
        <taxon>Pezizomycotina</taxon>
        <taxon>Eurotiomycetes</taxon>
        <taxon>Eurotiomycetidae</taxon>
        <taxon>Eurotiales</taxon>
        <taxon>Aspergillaceae</taxon>
        <taxon>Penicillium</taxon>
    </lineage>
</organism>
<gene>
    <name evidence="5" type="ORF">N7515_007299</name>
</gene>
<dbReference type="InterPro" id="IPR050767">
    <property type="entry name" value="Sel1_AlgK"/>
</dbReference>
<evidence type="ECO:0000313" key="5">
    <source>
        <dbReference type="EMBL" id="KAJ5131260.1"/>
    </source>
</evidence>
<feature type="region of interest" description="Disordered" evidence="2">
    <location>
        <begin position="802"/>
        <end position="829"/>
    </location>
</feature>
<dbReference type="Proteomes" id="UP001149079">
    <property type="component" value="Unassembled WGS sequence"/>
</dbReference>
<dbReference type="Gene3D" id="1.25.40.10">
    <property type="entry name" value="Tetratricopeptide repeat domain"/>
    <property type="match status" value="3"/>
</dbReference>
<dbReference type="Pfam" id="PF08238">
    <property type="entry name" value="Sel1"/>
    <property type="match status" value="8"/>
</dbReference>
<evidence type="ECO:0000313" key="6">
    <source>
        <dbReference type="Proteomes" id="UP001149079"/>
    </source>
</evidence>
<reference evidence="5" key="2">
    <citation type="journal article" date="2023" name="IMA Fungus">
        <title>Comparative genomic study of the Penicillium genus elucidates a diverse pangenome and 15 lateral gene transfer events.</title>
        <authorList>
            <person name="Petersen C."/>
            <person name="Sorensen T."/>
            <person name="Nielsen M.R."/>
            <person name="Sondergaard T.E."/>
            <person name="Sorensen J.L."/>
            <person name="Fitzpatrick D.A."/>
            <person name="Frisvad J.C."/>
            <person name="Nielsen K.L."/>
        </authorList>
    </citation>
    <scope>NUCLEOTIDE SEQUENCE</scope>
    <source>
        <strain evidence="5">IBT 22155</strain>
    </source>
</reference>
<evidence type="ECO:0000256" key="4">
    <source>
        <dbReference type="SAM" id="SignalP"/>
    </source>
</evidence>
<dbReference type="OrthoDB" id="27934at2759"/>
<feature type="signal peptide" evidence="4">
    <location>
        <begin position="1"/>
        <end position="20"/>
    </location>
</feature>
<dbReference type="InterPro" id="IPR006597">
    <property type="entry name" value="Sel1-like"/>
</dbReference>
<dbReference type="PANTHER" id="PTHR11102:SF147">
    <property type="entry name" value="SEL1L ADAPTOR SUBUNIT OF ERAD E3 UBIQUITIN LIGASE"/>
    <property type="match status" value="1"/>
</dbReference>
<dbReference type="GO" id="GO:0036503">
    <property type="term" value="P:ERAD pathway"/>
    <property type="evidence" value="ECO:0007669"/>
    <property type="project" value="TreeGrafter"/>
</dbReference>